<proteinExistence type="predicted"/>
<gene>
    <name evidence="3" type="primary">LOC114486420</name>
</gene>
<sequence>MLAERAQGTKTGRLGPAPSSPTYTSDAGSCSRWLPLPIESKEVWLASQLVCPVVLRQTLCGNEGNTCQCSTYCTLEVTDLEYDHIINDQLFSVDQIIIVYVFSAKEKDKTMKEVAKLYGELNRSRSMPCIQCCLDSFRLIKYNIISASKFTGSKSPLLVQRHNVIPGIFLGSTYFMFWK</sequence>
<accession>A0A455BQU8</accession>
<evidence type="ECO:0000313" key="3">
    <source>
        <dbReference type="RefSeq" id="XP_028346251.1"/>
    </source>
</evidence>
<organism evidence="2 3">
    <name type="scientific">Physeter macrocephalus</name>
    <name type="common">Sperm whale</name>
    <name type="synonym">Physeter catodon</name>
    <dbReference type="NCBI Taxonomy" id="9755"/>
    <lineage>
        <taxon>Eukaryota</taxon>
        <taxon>Metazoa</taxon>
        <taxon>Chordata</taxon>
        <taxon>Craniata</taxon>
        <taxon>Vertebrata</taxon>
        <taxon>Euteleostomi</taxon>
        <taxon>Mammalia</taxon>
        <taxon>Eutheria</taxon>
        <taxon>Laurasiatheria</taxon>
        <taxon>Artiodactyla</taxon>
        <taxon>Whippomorpha</taxon>
        <taxon>Cetacea</taxon>
        <taxon>Odontoceti</taxon>
        <taxon>Physeteridae</taxon>
        <taxon>Physeter</taxon>
    </lineage>
</organism>
<name>A0A455BQU8_PHYMC</name>
<dbReference type="RefSeq" id="XP_028346251.1">
    <property type="nucleotide sequence ID" value="XM_028490450.1"/>
</dbReference>
<dbReference type="OrthoDB" id="6351677at2759"/>
<dbReference type="InParanoid" id="A0A455BQU8"/>
<keyword evidence="2" id="KW-1185">Reference proteome</keyword>
<protein>
    <submittedName>
        <fullName evidence="3">Uncharacterized protein C3orf20 homolog</fullName>
    </submittedName>
</protein>
<dbReference type="AlphaFoldDB" id="A0A455BQU8"/>
<feature type="region of interest" description="Disordered" evidence="1">
    <location>
        <begin position="1"/>
        <end position="28"/>
    </location>
</feature>
<dbReference type="GeneID" id="114486420"/>
<dbReference type="Proteomes" id="UP000248484">
    <property type="component" value="Chromosome 6"/>
</dbReference>
<dbReference type="KEGG" id="pcad:114486420"/>
<evidence type="ECO:0000256" key="1">
    <source>
        <dbReference type="SAM" id="MobiDB-lite"/>
    </source>
</evidence>
<reference evidence="3" key="1">
    <citation type="submission" date="2025-08" db="UniProtKB">
        <authorList>
            <consortium name="RefSeq"/>
        </authorList>
    </citation>
    <scope>IDENTIFICATION</scope>
    <source>
        <tissue evidence="3">Muscle</tissue>
    </source>
</reference>
<evidence type="ECO:0000313" key="2">
    <source>
        <dbReference type="Proteomes" id="UP000248484"/>
    </source>
</evidence>